<protein>
    <submittedName>
        <fullName evidence="8">Putative MFS family arabinose efflux permease</fullName>
    </submittedName>
</protein>
<dbReference type="CDD" id="cd06173">
    <property type="entry name" value="MFS_MefA_like"/>
    <property type="match status" value="1"/>
</dbReference>
<dbReference type="Pfam" id="PF05977">
    <property type="entry name" value="MFS_3"/>
    <property type="match status" value="1"/>
</dbReference>
<feature type="transmembrane region" description="Helical" evidence="7">
    <location>
        <begin position="296"/>
        <end position="321"/>
    </location>
</feature>
<gene>
    <name evidence="8" type="ORF">JD82_03535</name>
</gene>
<dbReference type="SUPFAM" id="SSF103473">
    <property type="entry name" value="MFS general substrate transporter"/>
    <property type="match status" value="1"/>
</dbReference>
<dbReference type="InterPro" id="IPR036259">
    <property type="entry name" value="MFS_trans_sf"/>
</dbReference>
<keyword evidence="9" id="KW-1185">Reference proteome</keyword>
<name>A0A660CJ91_9PSEU</name>
<organism evidence="8 9">
    <name type="scientific">Prauserella rugosa</name>
    <dbReference type="NCBI Taxonomy" id="43354"/>
    <lineage>
        <taxon>Bacteria</taxon>
        <taxon>Bacillati</taxon>
        <taxon>Actinomycetota</taxon>
        <taxon>Actinomycetes</taxon>
        <taxon>Pseudonocardiales</taxon>
        <taxon>Pseudonocardiaceae</taxon>
        <taxon>Prauserella</taxon>
    </lineage>
</organism>
<dbReference type="PANTHER" id="PTHR23513:SF9">
    <property type="entry name" value="ENTEROBACTIN EXPORTER ENTS"/>
    <property type="match status" value="1"/>
</dbReference>
<keyword evidence="2" id="KW-0813">Transport</keyword>
<feature type="transmembrane region" description="Helical" evidence="7">
    <location>
        <begin position="219"/>
        <end position="248"/>
    </location>
</feature>
<evidence type="ECO:0000313" key="8">
    <source>
        <dbReference type="EMBL" id="TWH21669.1"/>
    </source>
</evidence>
<proteinExistence type="predicted"/>
<dbReference type="AlphaFoldDB" id="A0A660CJ91"/>
<evidence type="ECO:0000256" key="7">
    <source>
        <dbReference type="SAM" id="Phobius"/>
    </source>
</evidence>
<dbReference type="InterPro" id="IPR010290">
    <property type="entry name" value="TM_effector"/>
</dbReference>
<comment type="caution">
    <text evidence="8">The sequence shown here is derived from an EMBL/GenBank/DDBJ whole genome shotgun (WGS) entry which is preliminary data.</text>
</comment>
<evidence type="ECO:0000256" key="6">
    <source>
        <dbReference type="ARBA" id="ARBA00023136"/>
    </source>
</evidence>
<feature type="transmembrane region" description="Helical" evidence="7">
    <location>
        <begin position="378"/>
        <end position="397"/>
    </location>
</feature>
<keyword evidence="3" id="KW-1003">Cell membrane</keyword>
<reference evidence="8 9" key="1">
    <citation type="submission" date="2019-07" db="EMBL/GenBank/DDBJ databases">
        <title>R&amp;d 2014.</title>
        <authorList>
            <person name="Klenk H.-P."/>
        </authorList>
    </citation>
    <scope>NUCLEOTIDE SEQUENCE [LARGE SCALE GENOMIC DNA]</scope>
    <source>
        <strain evidence="8 9">DSM 43194</strain>
    </source>
</reference>
<dbReference type="OrthoDB" id="5494559at2"/>
<keyword evidence="6 7" id="KW-0472">Membrane</keyword>
<feature type="transmembrane region" description="Helical" evidence="7">
    <location>
        <begin position="260"/>
        <end position="284"/>
    </location>
</feature>
<accession>A0A660CJ91</accession>
<sequence length="407" mass="40502">MSLLGALVDVRPLRASANFRRLWISTSASTFGQQVAVVAVLAQAWELTGSSFAVGAVGLAQAIGMCVCGMVGGSLADAVDRRRLVVLTTLGQTCAAALLAVQAVAGVRSFALILALVTVQGALTGLGAPARRTFAAKLLPGEQLSAGLALSSLSFQVALLVGPALGGLITAAAGAGGAYALDAACLLVAAYGVGRLPAMRPDGGERPGLRSIVSGVRFVATNPVLGGSFLTDVLATVLAMPVALFPAIAAERFDGDPRMIGWFLSAIAVGGLAAGLASGTFTRMRRLGAVQVAGSLAWGVALAGFGLVDTLWVALGCLAVAGAGDVVAVVSRGATTQLATPDSHRGRVSGIEFILGAAGPDVGNFRAGSVAGMTSAPVAAVSGGVLCVAGLLTLAAANRSLRTYERP</sequence>
<dbReference type="PANTHER" id="PTHR23513">
    <property type="entry name" value="INTEGRAL MEMBRANE EFFLUX PROTEIN-RELATED"/>
    <property type="match status" value="1"/>
</dbReference>
<feature type="transmembrane region" description="Helical" evidence="7">
    <location>
        <begin position="84"/>
        <end position="104"/>
    </location>
</feature>
<comment type="subcellular location">
    <subcellularLocation>
        <location evidence="1">Cell inner membrane</location>
        <topology evidence="1">Multi-pass membrane protein</topology>
    </subcellularLocation>
</comment>
<evidence type="ECO:0000256" key="5">
    <source>
        <dbReference type="ARBA" id="ARBA00022989"/>
    </source>
</evidence>
<evidence type="ECO:0000256" key="4">
    <source>
        <dbReference type="ARBA" id="ARBA00022692"/>
    </source>
</evidence>
<dbReference type="EMBL" id="VLJV01000001">
    <property type="protein sequence ID" value="TWH21669.1"/>
    <property type="molecule type" value="Genomic_DNA"/>
</dbReference>
<keyword evidence="4 7" id="KW-0812">Transmembrane</keyword>
<evidence type="ECO:0000256" key="1">
    <source>
        <dbReference type="ARBA" id="ARBA00004429"/>
    </source>
</evidence>
<dbReference type="Gene3D" id="1.20.1250.20">
    <property type="entry name" value="MFS general substrate transporter like domains"/>
    <property type="match status" value="1"/>
</dbReference>
<evidence type="ECO:0000313" key="9">
    <source>
        <dbReference type="Proteomes" id="UP000317303"/>
    </source>
</evidence>
<feature type="transmembrane region" description="Helical" evidence="7">
    <location>
        <begin position="179"/>
        <end position="198"/>
    </location>
</feature>
<evidence type="ECO:0000256" key="2">
    <source>
        <dbReference type="ARBA" id="ARBA00022448"/>
    </source>
</evidence>
<feature type="transmembrane region" description="Helical" evidence="7">
    <location>
        <begin position="51"/>
        <end position="72"/>
    </location>
</feature>
<feature type="transmembrane region" description="Helical" evidence="7">
    <location>
        <begin position="148"/>
        <end position="173"/>
    </location>
</feature>
<feature type="transmembrane region" description="Helical" evidence="7">
    <location>
        <begin position="110"/>
        <end position="128"/>
    </location>
</feature>
<dbReference type="RefSeq" id="WP_030530232.1">
    <property type="nucleotide sequence ID" value="NZ_JOIJ01000001.1"/>
</dbReference>
<evidence type="ECO:0000256" key="3">
    <source>
        <dbReference type="ARBA" id="ARBA00022475"/>
    </source>
</evidence>
<dbReference type="GO" id="GO:0005886">
    <property type="term" value="C:plasma membrane"/>
    <property type="evidence" value="ECO:0007669"/>
    <property type="project" value="UniProtKB-SubCell"/>
</dbReference>
<dbReference type="Proteomes" id="UP000317303">
    <property type="component" value="Unassembled WGS sequence"/>
</dbReference>
<keyword evidence="5 7" id="KW-1133">Transmembrane helix</keyword>